<dbReference type="Proteomes" id="UP000054018">
    <property type="component" value="Unassembled WGS sequence"/>
</dbReference>
<reference evidence="2" key="2">
    <citation type="submission" date="2015-01" db="EMBL/GenBank/DDBJ databases">
        <title>Evolutionary Origins and Diversification of the Mycorrhizal Mutualists.</title>
        <authorList>
            <consortium name="DOE Joint Genome Institute"/>
            <consortium name="Mycorrhizal Genomics Consortium"/>
            <person name="Kohler A."/>
            <person name="Kuo A."/>
            <person name="Nagy L.G."/>
            <person name="Floudas D."/>
            <person name="Copeland A."/>
            <person name="Barry K.W."/>
            <person name="Cichocki N."/>
            <person name="Veneault-Fourrey C."/>
            <person name="LaButti K."/>
            <person name="Lindquist E.A."/>
            <person name="Lipzen A."/>
            <person name="Lundell T."/>
            <person name="Morin E."/>
            <person name="Murat C."/>
            <person name="Riley R."/>
            <person name="Ohm R."/>
            <person name="Sun H."/>
            <person name="Tunlid A."/>
            <person name="Henrissat B."/>
            <person name="Grigoriev I.V."/>
            <person name="Hibbett D.S."/>
            <person name="Martin F."/>
        </authorList>
    </citation>
    <scope>NUCLEOTIDE SEQUENCE [LARGE SCALE GENOMIC DNA]</scope>
    <source>
        <strain evidence="2">441</strain>
    </source>
</reference>
<proteinExistence type="predicted"/>
<dbReference type="AlphaFoldDB" id="A0A0C9ZB66"/>
<reference evidence="1 2" key="1">
    <citation type="submission" date="2014-04" db="EMBL/GenBank/DDBJ databases">
        <authorList>
            <consortium name="DOE Joint Genome Institute"/>
            <person name="Kuo A."/>
            <person name="Kohler A."/>
            <person name="Costa M.D."/>
            <person name="Nagy L.G."/>
            <person name="Floudas D."/>
            <person name="Copeland A."/>
            <person name="Barry K.W."/>
            <person name="Cichocki N."/>
            <person name="Veneault-Fourrey C."/>
            <person name="LaButti K."/>
            <person name="Lindquist E.A."/>
            <person name="Lipzen A."/>
            <person name="Lundell T."/>
            <person name="Morin E."/>
            <person name="Murat C."/>
            <person name="Sun H."/>
            <person name="Tunlid A."/>
            <person name="Henrissat B."/>
            <person name="Grigoriev I.V."/>
            <person name="Hibbett D.S."/>
            <person name="Martin F."/>
            <person name="Nordberg H.P."/>
            <person name="Cantor M.N."/>
            <person name="Hua S.X."/>
        </authorList>
    </citation>
    <scope>NUCLEOTIDE SEQUENCE [LARGE SCALE GENOMIC DNA]</scope>
    <source>
        <strain evidence="1 2">441</strain>
    </source>
</reference>
<dbReference type="STRING" id="765257.A0A0C9ZB66"/>
<dbReference type="HOGENOM" id="CLU_041175_4_0_1"/>
<protein>
    <submittedName>
        <fullName evidence="1">Uncharacterized protein</fullName>
    </submittedName>
</protein>
<evidence type="ECO:0000313" key="1">
    <source>
        <dbReference type="EMBL" id="KIK19737.1"/>
    </source>
</evidence>
<accession>A0A0C9ZB66</accession>
<gene>
    <name evidence="1" type="ORF">PISMIDRAFT_106988</name>
</gene>
<keyword evidence="2" id="KW-1185">Reference proteome</keyword>
<dbReference type="OrthoDB" id="3182376at2759"/>
<sequence>MANPAQADQLATQEVASLSLSTRSHGRGCGRGHGRAYAPATPVERIPKIRWDDKDPNIRAHTARLISWCKTYPDTRIKLFSDSHQEAVNEGWRRQQMSAQKEVYFQQVADAVFTHDHDPHIRQLYAQYPSVFVKPIKSRFQSLRKKYNDANKTLGSSGAGLTAIELRERPEMKRLLDKILDTFPWWEDLHGFWRTNPSYNTVCSTADPGQDLATEAQQYF</sequence>
<organism evidence="1 2">
    <name type="scientific">Pisolithus microcarpus 441</name>
    <dbReference type="NCBI Taxonomy" id="765257"/>
    <lineage>
        <taxon>Eukaryota</taxon>
        <taxon>Fungi</taxon>
        <taxon>Dikarya</taxon>
        <taxon>Basidiomycota</taxon>
        <taxon>Agaricomycotina</taxon>
        <taxon>Agaricomycetes</taxon>
        <taxon>Agaricomycetidae</taxon>
        <taxon>Boletales</taxon>
        <taxon>Sclerodermatineae</taxon>
        <taxon>Pisolithaceae</taxon>
        <taxon>Pisolithus</taxon>
    </lineage>
</organism>
<feature type="non-terminal residue" evidence="1">
    <location>
        <position position="220"/>
    </location>
</feature>
<evidence type="ECO:0000313" key="2">
    <source>
        <dbReference type="Proteomes" id="UP000054018"/>
    </source>
</evidence>
<dbReference type="EMBL" id="KN833779">
    <property type="protein sequence ID" value="KIK19737.1"/>
    <property type="molecule type" value="Genomic_DNA"/>
</dbReference>
<name>A0A0C9ZB66_9AGAM</name>